<dbReference type="GO" id="GO:0016491">
    <property type="term" value="F:oxidoreductase activity"/>
    <property type="evidence" value="ECO:0007669"/>
    <property type="project" value="UniProtKB-KW"/>
</dbReference>
<feature type="domain" description="NmrA-like" evidence="3">
    <location>
        <begin position="3"/>
        <end position="296"/>
    </location>
</feature>
<gene>
    <name evidence="4" type="ORF">PHYBOEH_003745</name>
</gene>
<dbReference type="PANTHER" id="PTHR47706">
    <property type="entry name" value="NMRA-LIKE FAMILY PROTEIN"/>
    <property type="match status" value="1"/>
</dbReference>
<organism evidence="4 5">
    <name type="scientific">Phytophthora boehmeriae</name>
    <dbReference type="NCBI Taxonomy" id="109152"/>
    <lineage>
        <taxon>Eukaryota</taxon>
        <taxon>Sar</taxon>
        <taxon>Stramenopiles</taxon>
        <taxon>Oomycota</taxon>
        <taxon>Peronosporomycetes</taxon>
        <taxon>Peronosporales</taxon>
        <taxon>Peronosporaceae</taxon>
        <taxon>Phytophthora</taxon>
    </lineage>
</organism>
<evidence type="ECO:0000313" key="5">
    <source>
        <dbReference type="Proteomes" id="UP000693981"/>
    </source>
</evidence>
<proteinExistence type="predicted"/>
<sequence length="309" mass="34009">MRVAVVGTGGFAKHFIDELAAVGLEVVVLTRSHKAFLGDKAGVVGQRITDYSSVPQLVEILSDCEALVSATSDVSEVCVNVNLALVEACKQTPKCKRFIPSGYSGNVEGDYREGPDSAFRYDAIVRDALKEQNELEWTALSVGWILDYIVPSINRYHVDSGPLFPLDLNTKTMVIPGTGNEVFSATSVRDVAKVVACLLKSPKKWHQHTYVQGVQTTWLQLANAVKTVGAVPDLKVSFESIHEIREQLAKKESALSAITAELKLFVPTGRMTLDQAKVQRDRAEFFPNIHFRTPEELLEAVKKDPKVIV</sequence>
<dbReference type="Proteomes" id="UP000693981">
    <property type="component" value="Unassembled WGS sequence"/>
</dbReference>
<protein>
    <recommendedName>
        <fullName evidence="3">NmrA-like domain-containing protein</fullName>
    </recommendedName>
</protein>
<dbReference type="OrthoDB" id="155831at2759"/>
<dbReference type="AlphaFoldDB" id="A0A8T1WS75"/>
<name>A0A8T1WS75_9STRA</name>
<comment type="caution">
    <text evidence="4">The sequence shown here is derived from an EMBL/GenBank/DDBJ whole genome shotgun (WGS) entry which is preliminary data.</text>
</comment>
<dbReference type="Pfam" id="PF05368">
    <property type="entry name" value="NmrA"/>
    <property type="match status" value="1"/>
</dbReference>
<keyword evidence="5" id="KW-1185">Reference proteome</keyword>
<accession>A0A8T1WS75</accession>
<keyword evidence="1" id="KW-0521">NADP</keyword>
<dbReference type="InterPro" id="IPR051609">
    <property type="entry name" value="NmrA/Isoflavone_reductase-like"/>
</dbReference>
<dbReference type="PANTHER" id="PTHR47706:SF4">
    <property type="entry name" value="NMRA-LIKE DOMAIN-CONTAINING PROTEIN"/>
    <property type="match status" value="1"/>
</dbReference>
<keyword evidence="2" id="KW-0560">Oxidoreductase</keyword>
<evidence type="ECO:0000256" key="1">
    <source>
        <dbReference type="ARBA" id="ARBA00022857"/>
    </source>
</evidence>
<evidence type="ECO:0000313" key="4">
    <source>
        <dbReference type="EMBL" id="KAG7395454.1"/>
    </source>
</evidence>
<evidence type="ECO:0000256" key="2">
    <source>
        <dbReference type="ARBA" id="ARBA00023002"/>
    </source>
</evidence>
<evidence type="ECO:0000259" key="3">
    <source>
        <dbReference type="Pfam" id="PF05368"/>
    </source>
</evidence>
<dbReference type="InterPro" id="IPR008030">
    <property type="entry name" value="NmrA-like"/>
</dbReference>
<dbReference type="EMBL" id="JAGDFL010000206">
    <property type="protein sequence ID" value="KAG7395454.1"/>
    <property type="molecule type" value="Genomic_DNA"/>
</dbReference>
<reference evidence="4" key="1">
    <citation type="submission" date="2021-02" db="EMBL/GenBank/DDBJ databases">
        <authorList>
            <person name="Palmer J.M."/>
        </authorList>
    </citation>
    <scope>NUCLEOTIDE SEQUENCE</scope>
    <source>
        <strain evidence="4">SCRP23</strain>
    </source>
</reference>